<evidence type="ECO:0000313" key="5">
    <source>
        <dbReference type="Proteomes" id="UP001177023"/>
    </source>
</evidence>
<proteinExistence type="inferred from homology"/>
<dbReference type="Gene3D" id="3.30.420.40">
    <property type="match status" value="3"/>
</dbReference>
<keyword evidence="5" id="KW-1185">Reference proteome</keyword>
<comment type="similarity">
    <text evidence="1">Belongs to the heat shock protein 70 family.</text>
</comment>
<sequence>MMENDAVGIDFGSFRTKIGIFRAGKYEVILDEQGHPWDSYVTFEPTENFFGREALKRQGDSLASTIYAWKNLIGCSSEDLAAVLELSTKLFNKTPSSVSTIEIACGGYSFSPDEITSMFFAPIKERIDHLYPPANCSKNDEAQISKTRRKCVITAPAFLTDAKRQVLKRCLEDAGFEVLHILDEPTAAAISYGFSNSSTSNSRTPKNILTLDLAIVLWAFSLPIENELITRIWVMNEGEKLNIEEEWLVKKAALQALEERLSGTECTIKYPKAQIAYKLNRSQMENWWEIFLARLEDAIRETLKDSGLSAESVEEILLTGHFSKIINSFEISERIFGRKGSMVSENNAVAQGASIFAAHLHSAENPKSYGRVHENPYVRELEVDPAREPPEVTRPNSSLTFPTDPLIQAETRF</sequence>
<dbReference type="InterPro" id="IPR043129">
    <property type="entry name" value="ATPase_NBD"/>
</dbReference>
<keyword evidence="3" id="KW-0067">ATP-binding</keyword>
<dbReference type="Proteomes" id="UP001177023">
    <property type="component" value="Unassembled WGS sequence"/>
</dbReference>
<reference evidence="4" key="1">
    <citation type="submission" date="2023-06" db="EMBL/GenBank/DDBJ databases">
        <authorList>
            <person name="Delattre M."/>
        </authorList>
    </citation>
    <scope>NUCLEOTIDE SEQUENCE</scope>
    <source>
        <strain evidence="4">AF72</strain>
    </source>
</reference>
<feature type="non-terminal residue" evidence="4">
    <location>
        <position position="413"/>
    </location>
</feature>
<name>A0AA36FZE8_9BILA</name>
<evidence type="ECO:0000313" key="4">
    <source>
        <dbReference type="EMBL" id="CAJ0572772.1"/>
    </source>
</evidence>
<protein>
    <submittedName>
        <fullName evidence="4">Uncharacterized protein</fullName>
    </submittedName>
</protein>
<dbReference type="Pfam" id="PF00012">
    <property type="entry name" value="HSP70"/>
    <property type="match status" value="2"/>
</dbReference>
<accession>A0AA36FZE8</accession>
<organism evidence="4 5">
    <name type="scientific">Mesorhabditis spiculigera</name>
    <dbReference type="NCBI Taxonomy" id="96644"/>
    <lineage>
        <taxon>Eukaryota</taxon>
        <taxon>Metazoa</taxon>
        <taxon>Ecdysozoa</taxon>
        <taxon>Nematoda</taxon>
        <taxon>Chromadorea</taxon>
        <taxon>Rhabditida</taxon>
        <taxon>Rhabditina</taxon>
        <taxon>Rhabditomorpha</taxon>
        <taxon>Rhabditoidea</taxon>
        <taxon>Rhabditidae</taxon>
        <taxon>Mesorhabditinae</taxon>
        <taxon>Mesorhabditis</taxon>
    </lineage>
</organism>
<dbReference type="Gene3D" id="3.90.640.10">
    <property type="entry name" value="Actin, Chain A, domain 4"/>
    <property type="match status" value="1"/>
</dbReference>
<gene>
    <name evidence="4" type="ORF">MSPICULIGERA_LOCUS11151</name>
</gene>
<dbReference type="AlphaFoldDB" id="A0AA36FZE8"/>
<dbReference type="PANTHER" id="PTHR45639">
    <property type="entry name" value="HSC70CB, ISOFORM G-RELATED"/>
    <property type="match status" value="1"/>
</dbReference>
<keyword evidence="2" id="KW-0547">Nucleotide-binding</keyword>
<dbReference type="EMBL" id="CATQJA010002606">
    <property type="protein sequence ID" value="CAJ0572772.1"/>
    <property type="molecule type" value="Genomic_DNA"/>
</dbReference>
<evidence type="ECO:0000256" key="1">
    <source>
        <dbReference type="ARBA" id="ARBA00007381"/>
    </source>
</evidence>
<dbReference type="PRINTS" id="PR00301">
    <property type="entry name" value="HEATSHOCK70"/>
</dbReference>
<comment type="caution">
    <text evidence="4">The sequence shown here is derived from an EMBL/GenBank/DDBJ whole genome shotgun (WGS) entry which is preliminary data.</text>
</comment>
<evidence type="ECO:0000256" key="2">
    <source>
        <dbReference type="ARBA" id="ARBA00022741"/>
    </source>
</evidence>
<dbReference type="GO" id="GO:0005524">
    <property type="term" value="F:ATP binding"/>
    <property type="evidence" value="ECO:0007669"/>
    <property type="project" value="UniProtKB-KW"/>
</dbReference>
<dbReference type="GO" id="GO:0140662">
    <property type="term" value="F:ATP-dependent protein folding chaperone"/>
    <property type="evidence" value="ECO:0007669"/>
    <property type="project" value="InterPro"/>
</dbReference>
<dbReference type="SUPFAM" id="SSF53067">
    <property type="entry name" value="Actin-like ATPase domain"/>
    <property type="match status" value="2"/>
</dbReference>
<evidence type="ECO:0000256" key="3">
    <source>
        <dbReference type="ARBA" id="ARBA00022840"/>
    </source>
</evidence>
<dbReference type="InterPro" id="IPR013126">
    <property type="entry name" value="Hsp_70_fam"/>
</dbReference>